<keyword evidence="10" id="KW-0238">DNA-binding</keyword>
<proteinExistence type="inferred from homology"/>
<feature type="compositionally biased region" description="Low complexity" evidence="14">
    <location>
        <begin position="386"/>
        <end position="395"/>
    </location>
</feature>
<keyword evidence="4" id="KW-0479">Metal-binding</keyword>
<keyword evidence="8" id="KW-0832">Ubl conjugation</keyword>
<evidence type="ECO:0000256" key="2">
    <source>
        <dbReference type="ARBA" id="ARBA00006991"/>
    </source>
</evidence>
<reference evidence="17" key="1">
    <citation type="submission" date="2025-08" db="UniProtKB">
        <authorList>
            <consortium name="RefSeq"/>
        </authorList>
    </citation>
    <scope>IDENTIFICATION</scope>
</reference>
<feature type="domain" description="C2H2-type" evidence="15">
    <location>
        <begin position="133"/>
        <end position="160"/>
    </location>
</feature>
<feature type="region of interest" description="Disordered" evidence="14">
    <location>
        <begin position="353"/>
        <end position="412"/>
    </location>
</feature>
<dbReference type="GO" id="GO:0005634">
    <property type="term" value="C:nucleus"/>
    <property type="evidence" value="ECO:0007669"/>
    <property type="project" value="UniProtKB-SubCell"/>
</dbReference>
<dbReference type="GO" id="GO:0000981">
    <property type="term" value="F:DNA-binding transcription factor activity, RNA polymerase II-specific"/>
    <property type="evidence" value="ECO:0007669"/>
    <property type="project" value="TreeGrafter"/>
</dbReference>
<dbReference type="Gene3D" id="3.30.160.60">
    <property type="entry name" value="Classic Zinc Finger"/>
    <property type="match status" value="6"/>
</dbReference>
<dbReference type="FunFam" id="3.30.160.60:FF:000029">
    <property type="entry name" value="GLI family zinc finger 4"/>
    <property type="match status" value="1"/>
</dbReference>
<keyword evidence="16" id="KW-1185">Reference proteome</keyword>
<feature type="domain" description="C2H2-type" evidence="15">
    <location>
        <begin position="217"/>
        <end position="244"/>
    </location>
</feature>
<dbReference type="GO" id="GO:0008270">
    <property type="term" value="F:zinc ion binding"/>
    <property type="evidence" value="ECO:0007669"/>
    <property type="project" value="UniProtKB-KW"/>
</dbReference>
<keyword evidence="11" id="KW-0804">Transcription</keyword>
<dbReference type="PANTHER" id="PTHR14196">
    <property type="entry name" value="ODD-SKIPPED - RELATED"/>
    <property type="match status" value="1"/>
</dbReference>
<protein>
    <submittedName>
        <fullName evidence="17">Zinc finger protein 45-like</fullName>
    </submittedName>
</protein>
<dbReference type="Proteomes" id="UP000695023">
    <property type="component" value="Unplaced"/>
</dbReference>
<dbReference type="InterPro" id="IPR013087">
    <property type="entry name" value="Znf_C2H2_type"/>
</dbReference>
<dbReference type="InterPro" id="IPR050717">
    <property type="entry name" value="C2H2-ZF_Transcription_Reg"/>
</dbReference>
<dbReference type="SUPFAM" id="SSF57667">
    <property type="entry name" value="beta-beta-alpha zinc fingers"/>
    <property type="match status" value="3"/>
</dbReference>
<comment type="similarity">
    <text evidence="2">Belongs to the krueppel C2H2-type zinc-finger protein family.</text>
</comment>
<comment type="subcellular location">
    <subcellularLocation>
        <location evidence="1">Nucleus</location>
    </subcellularLocation>
</comment>
<evidence type="ECO:0000256" key="9">
    <source>
        <dbReference type="ARBA" id="ARBA00023015"/>
    </source>
</evidence>
<sequence>MVTAAEEGEHSEPGGDGEQLLCDDSPQSESTDEESSKCEESGLSETVTSVPKKRKKRDRRQDDVESWTVSESPCNAATGRESDVCQKSIKSQAQRKKPNTDVKPYPCDTCGKSFRARSTWKRHLVTHTGERPYPCDTCGKSFRRSSNLYDHMRTHTGERPYPCDTCGKSFSRSSTLYIHMRTHTGEKPYHCDTCGKSFSQSSNLYIHKKTHTGEKLFACDTCGKSFTDRSTWKYHLITHTGERPYPCDTCGKSFTRSTGVELGFEGKAVSSQVGYWYELADLSSAVSERLRDGGGQAGKDQRGFQTGEIVLEKLQLKARNTAFRSGDAHAYSTASANLKKAIKKAKHHYKKKVEEHFSNSNRDACGKNSRPSQTTGPPNPPPHPLMSPSSTSSTTFMLVLSEGTPQPQPKQT</sequence>
<name>A0A9Y3S3Z8_9CICH</name>
<evidence type="ECO:0000313" key="17">
    <source>
        <dbReference type="RefSeq" id="XP_005754677.1"/>
    </source>
</evidence>
<evidence type="ECO:0000256" key="14">
    <source>
        <dbReference type="SAM" id="MobiDB-lite"/>
    </source>
</evidence>
<accession>A0A9Y3S3Z8</accession>
<keyword evidence="12" id="KW-0539">Nucleus</keyword>
<keyword evidence="9" id="KW-0805">Transcription regulation</keyword>
<keyword evidence="5" id="KW-0677">Repeat</keyword>
<organism evidence="16 17">
    <name type="scientific">Pundamilia nyererei</name>
    <dbReference type="NCBI Taxonomy" id="303518"/>
    <lineage>
        <taxon>Eukaryota</taxon>
        <taxon>Metazoa</taxon>
        <taxon>Chordata</taxon>
        <taxon>Craniata</taxon>
        <taxon>Vertebrata</taxon>
        <taxon>Euteleostomi</taxon>
        <taxon>Actinopterygii</taxon>
        <taxon>Neopterygii</taxon>
        <taxon>Teleostei</taxon>
        <taxon>Neoteleostei</taxon>
        <taxon>Acanthomorphata</taxon>
        <taxon>Ovalentaria</taxon>
        <taxon>Cichlomorphae</taxon>
        <taxon>Cichliformes</taxon>
        <taxon>Cichlidae</taxon>
        <taxon>African cichlids</taxon>
        <taxon>Pseudocrenilabrinae</taxon>
        <taxon>Haplochromini</taxon>
        <taxon>Pundamilia</taxon>
    </lineage>
</organism>
<dbReference type="Pfam" id="PF13465">
    <property type="entry name" value="zf-H2C2_2"/>
    <property type="match status" value="1"/>
</dbReference>
<keyword evidence="7" id="KW-0862">Zinc</keyword>
<feature type="region of interest" description="Disordered" evidence="14">
    <location>
        <begin position="1"/>
        <end position="102"/>
    </location>
</feature>
<dbReference type="RefSeq" id="XP_005754677.1">
    <property type="nucleotide sequence ID" value="XM_005754620.2"/>
</dbReference>
<evidence type="ECO:0000256" key="11">
    <source>
        <dbReference type="ARBA" id="ARBA00023163"/>
    </source>
</evidence>
<dbReference type="PANTHER" id="PTHR14196:SF12">
    <property type="entry name" value="ZINC FINGER PROTEIN 208-LIKE"/>
    <property type="match status" value="1"/>
</dbReference>
<evidence type="ECO:0000256" key="12">
    <source>
        <dbReference type="ARBA" id="ARBA00023242"/>
    </source>
</evidence>
<evidence type="ECO:0000256" key="6">
    <source>
        <dbReference type="ARBA" id="ARBA00022771"/>
    </source>
</evidence>
<evidence type="ECO:0000256" key="8">
    <source>
        <dbReference type="ARBA" id="ARBA00022843"/>
    </source>
</evidence>
<evidence type="ECO:0000256" key="7">
    <source>
        <dbReference type="ARBA" id="ARBA00022833"/>
    </source>
</evidence>
<keyword evidence="6 13" id="KW-0863">Zinc-finger</keyword>
<dbReference type="FunFam" id="3.30.160.60:FF:000617">
    <property type="entry name" value="Zinc finger protein 777"/>
    <property type="match status" value="1"/>
</dbReference>
<keyword evidence="3" id="KW-1017">Isopeptide bond</keyword>
<evidence type="ECO:0000256" key="10">
    <source>
        <dbReference type="ARBA" id="ARBA00023125"/>
    </source>
</evidence>
<dbReference type="Pfam" id="PF00096">
    <property type="entry name" value="zf-C2H2"/>
    <property type="match status" value="3"/>
</dbReference>
<evidence type="ECO:0000256" key="1">
    <source>
        <dbReference type="ARBA" id="ARBA00004123"/>
    </source>
</evidence>
<dbReference type="FunFam" id="3.30.160.60:FF:002343">
    <property type="entry name" value="Zinc finger protein 33A"/>
    <property type="match status" value="1"/>
</dbReference>
<feature type="domain" description="C2H2-type" evidence="15">
    <location>
        <begin position="161"/>
        <end position="188"/>
    </location>
</feature>
<dbReference type="InterPro" id="IPR036236">
    <property type="entry name" value="Znf_C2H2_sf"/>
</dbReference>
<feature type="compositionally biased region" description="Polar residues" evidence="14">
    <location>
        <begin position="403"/>
        <end position="412"/>
    </location>
</feature>
<feature type="domain" description="C2H2-type" evidence="15">
    <location>
        <begin position="189"/>
        <end position="216"/>
    </location>
</feature>
<dbReference type="GO" id="GO:0000977">
    <property type="term" value="F:RNA polymerase II transcription regulatory region sequence-specific DNA binding"/>
    <property type="evidence" value="ECO:0007669"/>
    <property type="project" value="TreeGrafter"/>
</dbReference>
<dbReference type="FunFam" id="3.30.160.60:FF:000340">
    <property type="entry name" value="zinc finger protein 473 isoform X1"/>
    <property type="match status" value="1"/>
</dbReference>
<gene>
    <name evidence="17" type="primary">LOC102200380</name>
</gene>
<evidence type="ECO:0000256" key="3">
    <source>
        <dbReference type="ARBA" id="ARBA00022499"/>
    </source>
</evidence>
<dbReference type="GeneID" id="102200380"/>
<dbReference type="SMART" id="SM00355">
    <property type="entry name" value="ZnF_C2H2"/>
    <property type="match status" value="5"/>
</dbReference>
<evidence type="ECO:0000256" key="4">
    <source>
        <dbReference type="ARBA" id="ARBA00022723"/>
    </source>
</evidence>
<evidence type="ECO:0000313" key="16">
    <source>
        <dbReference type="Proteomes" id="UP000695023"/>
    </source>
</evidence>
<dbReference type="AlphaFoldDB" id="A0A9Y3S3Z8"/>
<dbReference type="PROSITE" id="PS00028">
    <property type="entry name" value="ZINC_FINGER_C2H2_1"/>
    <property type="match status" value="5"/>
</dbReference>
<evidence type="ECO:0000256" key="5">
    <source>
        <dbReference type="ARBA" id="ARBA00022737"/>
    </source>
</evidence>
<evidence type="ECO:0000256" key="13">
    <source>
        <dbReference type="PROSITE-ProRule" id="PRU00042"/>
    </source>
</evidence>
<dbReference type="FunFam" id="3.30.160.60:FF:000100">
    <property type="entry name" value="Zinc finger 45-like"/>
    <property type="match status" value="1"/>
</dbReference>
<dbReference type="FunFam" id="3.30.160.60:FF:001158">
    <property type="entry name" value="zinc finger protein 22"/>
    <property type="match status" value="1"/>
</dbReference>
<evidence type="ECO:0000259" key="15">
    <source>
        <dbReference type="PROSITE" id="PS50157"/>
    </source>
</evidence>
<feature type="domain" description="C2H2-type" evidence="15">
    <location>
        <begin position="105"/>
        <end position="132"/>
    </location>
</feature>
<dbReference type="PROSITE" id="PS50157">
    <property type="entry name" value="ZINC_FINGER_C2H2_2"/>
    <property type="match status" value="5"/>
</dbReference>